<dbReference type="Proteomes" id="UP000053477">
    <property type="component" value="Unassembled WGS sequence"/>
</dbReference>
<dbReference type="InParanoid" id="A0A0H2R581"/>
<feature type="compositionally biased region" description="Low complexity" evidence="1">
    <location>
        <begin position="683"/>
        <end position="696"/>
    </location>
</feature>
<feature type="region of interest" description="Disordered" evidence="1">
    <location>
        <begin position="440"/>
        <end position="468"/>
    </location>
</feature>
<gene>
    <name evidence="2" type="ORF">SCHPADRAFT_947558</name>
</gene>
<dbReference type="STRING" id="27342.A0A0H2R581"/>
<feature type="compositionally biased region" description="Acidic residues" evidence="1">
    <location>
        <begin position="448"/>
        <end position="460"/>
    </location>
</feature>
<feature type="region of interest" description="Disordered" evidence="1">
    <location>
        <begin position="496"/>
        <end position="728"/>
    </location>
</feature>
<evidence type="ECO:0000313" key="2">
    <source>
        <dbReference type="EMBL" id="KLO04638.1"/>
    </source>
</evidence>
<reference evidence="2 3" key="1">
    <citation type="submission" date="2015-04" db="EMBL/GenBank/DDBJ databases">
        <title>Complete genome sequence of Schizopora paradoxa KUC8140, a cosmopolitan wood degrader in East Asia.</title>
        <authorList>
            <consortium name="DOE Joint Genome Institute"/>
            <person name="Min B."/>
            <person name="Park H."/>
            <person name="Jang Y."/>
            <person name="Kim J.-J."/>
            <person name="Kim K.H."/>
            <person name="Pangilinan J."/>
            <person name="Lipzen A."/>
            <person name="Riley R."/>
            <person name="Grigoriev I.V."/>
            <person name="Spatafora J.W."/>
            <person name="Choi I.-G."/>
        </authorList>
    </citation>
    <scope>NUCLEOTIDE SEQUENCE [LARGE SCALE GENOMIC DNA]</scope>
    <source>
        <strain evidence="2 3">KUC8140</strain>
    </source>
</reference>
<keyword evidence="3" id="KW-1185">Reference proteome</keyword>
<feature type="compositionally biased region" description="Polar residues" evidence="1">
    <location>
        <begin position="665"/>
        <end position="678"/>
    </location>
</feature>
<organism evidence="2 3">
    <name type="scientific">Schizopora paradoxa</name>
    <dbReference type="NCBI Taxonomy" id="27342"/>
    <lineage>
        <taxon>Eukaryota</taxon>
        <taxon>Fungi</taxon>
        <taxon>Dikarya</taxon>
        <taxon>Basidiomycota</taxon>
        <taxon>Agaricomycotina</taxon>
        <taxon>Agaricomycetes</taxon>
        <taxon>Hymenochaetales</taxon>
        <taxon>Schizoporaceae</taxon>
        <taxon>Schizopora</taxon>
    </lineage>
</organism>
<proteinExistence type="predicted"/>
<feature type="compositionally biased region" description="Low complexity" evidence="1">
    <location>
        <begin position="812"/>
        <end position="826"/>
    </location>
</feature>
<name>A0A0H2R581_9AGAM</name>
<sequence>MDDIPLGPGLNFPLGMQPINRALATRVQYRHDNATFVSFNGMHDYAKVPKGDGSKSSIIQNPRLPQLAAINAPYVALVGQSIDNGDRMASRLVIPDEVPFSMVEEGSEQCYALESKTLEPLIRLERYTEAIVEAVRSTTAINPHIITPVTPSFYEYQKPFNDHARLSRRVHSAAKALELWIAWAVYVASAVSNYHTIPLNSHKLTDAWPEWVRRGVERGMFTSDWLHDCLFSPSFDFQTKRVGTFLTLADCQFLDDIPFFLRAGVPFTVIHPDGMIGDGLLSNSRMSDEIKSALRFHSSGHPPKVTNLFDSAWINLDELISKQRELESRLYVHFLDFFIERAEKDKELNAICENDKQMANTRKQCLIQARGSLQKSQVPPGTEVHVWLVRKEGKYNFERRREEQRKNEFWRSCDNRVKVFHEHTKIWDICLPMERGLPKLTIRRPPSDDEDESDEDDEDKPIDRKTEVDVSSLHPYLFHKDYKSRLAEFVRKKEQDSLKSTSDIGRAPSLPPNPAASATSQRSQQTPHRPQAFNPSGSVRTRRVGDYSPPRQPRASNPQGKSGFLRPESVLRGRNLAPRRLEPQLPPHTPSYDNSMHTHSISSRTHISTLDRRPLSHRPPNVAPADPVWLSHPGAANSRSPEKSEGSHRRPSRQQSFPSEPELSPPQNVTSHHSSGRGNPQDVLLTSSLSPVSTASNRRSLRFNDVEAEKSSFSGENEVGGDSLSAQPGSVMEVDVPIIGVKGYKGSAANERVHSGETAMEGDSPGDNGFGGISLNAQPESVMEADPAITGVKGCNSSAANRSPRRRETFTDEVSSDVQVSSSMDVDQPERKEEGNCDLSRSVPIPSLPEVRKEVYSNAVHMLTTSPGNGNDSMGPQDLNCIATDSFTSQAPFEAERDVQIDFFPPHTAKPLESSDPNDAQASLQEKIIDPTKFEPFLDYIFNRYGFTYPPAGPPYPDDPNWTGHLSDSELRMIRMHVLDPDTPFNHPEGMTRDLFHFVTALAKDEAPKSSLCDLLRFNTRRIARVNAPVTVVSVNDVKGQMLYRLQAGDKEEDWTLYVEDASVALECLRRRFVSTRDIVAHFLSRGTPFMRAFQSLPSHSPFVCSEPTPFPDFCTPNTFAAWEKGARAFMQRQNSFLLLSSGGLLWRLALYLAGPLEVHSALKHLGVPLGSKSREIALGTHEEVLQEEEINIIIGKFQLPSDVANQGKVVSFWPSEGARQGSFLANMGCWTPYHEAWFEKRIRGLREGTRDALGQNEWRKALRTMRGAVRTTKQIRKLSVQFLAE</sequence>
<protein>
    <submittedName>
        <fullName evidence="2">Uncharacterized protein</fullName>
    </submittedName>
</protein>
<evidence type="ECO:0000313" key="3">
    <source>
        <dbReference type="Proteomes" id="UP000053477"/>
    </source>
</evidence>
<dbReference type="OrthoDB" id="3268696at2759"/>
<feature type="compositionally biased region" description="Polar residues" evidence="1">
    <location>
        <begin position="521"/>
        <end position="539"/>
    </location>
</feature>
<dbReference type="EMBL" id="KQ086477">
    <property type="protein sequence ID" value="KLO04638.1"/>
    <property type="molecule type" value="Genomic_DNA"/>
</dbReference>
<accession>A0A0H2R581</accession>
<feature type="compositionally biased region" description="Low complexity" evidence="1">
    <location>
        <begin position="595"/>
        <end position="608"/>
    </location>
</feature>
<feature type="region of interest" description="Disordered" evidence="1">
    <location>
        <begin position="793"/>
        <end position="844"/>
    </location>
</feature>
<evidence type="ECO:0000256" key="1">
    <source>
        <dbReference type="SAM" id="MobiDB-lite"/>
    </source>
</evidence>